<dbReference type="Proteomes" id="UP000504617">
    <property type="component" value="Unplaced"/>
</dbReference>
<reference evidence="3" key="1">
    <citation type="submission" date="2025-08" db="UniProtKB">
        <authorList>
            <consortium name="RefSeq"/>
        </authorList>
    </citation>
    <scope>IDENTIFICATION</scope>
    <source>
        <tissue evidence="3">Skeletal muscle</tissue>
    </source>
</reference>
<accession>A0A6I9Y0E6</accession>
<evidence type="ECO:0000313" key="2">
    <source>
        <dbReference type="Proteomes" id="UP000504617"/>
    </source>
</evidence>
<proteinExistence type="predicted"/>
<keyword evidence="1" id="KW-0812">Transmembrane</keyword>
<dbReference type="OrthoDB" id="10037790at2759"/>
<dbReference type="AlphaFoldDB" id="A0A6I9Y0E6"/>
<organism evidence="2 3">
    <name type="scientific">Thamnophis sirtalis</name>
    <dbReference type="NCBI Taxonomy" id="35019"/>
    <lineage>
        <taxon>Eukaryota</taxon>
        <taxon>Metazoa</taxon>
        <taxon>Chordata</taxon>
        <taxon>Craniata</taxon>
        <taxon>Vertebrata</taxon>
        <taxon>Euteleostomi</taxon>
        <taxon>Lepidosauria</taxon>
        <taxon>Squamata</taxon>
        <taxon>Bifurcata</taxon>
        <taxon>Unidentata</taxon>
        <taxon>Episquamata</taxon>
        <taxon>Toxicofera</taxon>
        <taxon>Serpentes</taxon>
        <taxon>Colubroidea</taxon>
        <taxon>Colubridae</taxon>
        <taxon>Natricinae</taxon>
        <taxon>Thamnophis</taxon>
    </lineage>
</organism>
<keyword evidence="1" id="KW-1133">Transmembrane helix</keyword>
<dbReference type="Gene3D" id="1.10.287.3160">
    <property type="match status" value="1"/>
</dbReference>
<feature type="transmembrane region" description="Helical" evidence="1">
    <location>
        <begin position="6"/>
        <end position="28"/>
    </location>
</feature>
<keyword evidence="2" id="KW-1185">Reference proteome</keyword>
<keyword evidence="1" id="KW-0472">Membrane</keyword>
<dbReference type="RefSeq" id="XP_013916403.1">
    <property type="nucleotide sequence ID" value="XM_014060928.1"/>
</dbReference>
<gene>
    <name evidence="3" type="primary">LOC106544605</name>
</gene>
<dbReference type="GeneID" id="106544605"/>
<sequence>MSLRKFHQMAVFMGIQCIAAGAFTYYYIQRNVPLQSVKAAFHHRSKGPTSSTTPTTCQDLPMVEKTSQAEVDDEPHQCDNSALAEGEVDENELSESEGLEPDTPNYSGLFTSTIFKSFFFKAKAITALMRAGDSSTPDKELKNRGSGCFLSRRFPVIPFLPLRYSLMLFNVSGLNLAWLLPLVEWTSISMLLLWENLLQWPKVDAHVPGDEAEGLKVEDKKEESSFCKAHLASTWAIRATTAISYFNCPFLMWLCQILDRLPPGDTRCCQPLSSLPMLPERSKVCLVSVGGQFNIPLASLVKVTP</sequence>
<evidence type="ECO:0000256" key="1">
    <source>
        <dbReference type="SAM" id="Phobius"/>
    </source>
</evidence>
<dbReference type="KEGG" id="tsr:106544605"/>
<protein>
    <submittedName>
        <fullName evidence="3">Uncharacterized protein LOC106544605 isoform X1</fullName>
    </submittedName>
</protein>
<name>A0A6I9Y0E6_9SAUR</name>
<evidence type="ECO:0000313" key="3">
    <source>
        <dbReference type="RefSeq" id="XP_013916403.1"/>
    </source>
</evidence>